<evidence type="ECO:0000313" key="3">
    <source>
        <dbReference type="Proteomes" id="UP000199073"/>
    </source>
</evidence>
<organism evidence="2 3">
    <name type="scientific">Desulforhopalus singaporensis</name>
    <dbReference type="NCBI Taxonomy" id="91360"/>
    <lineage>
        <taxon>Bacteria</taxon>
        <taxon>Pseudomonadati</taxon>
        <taxon>Thermodesulfobacteriota</taxon>
        <taxon>Desulfobulbia</taxon>
        <taxon>Desulfobulbales</taxon>
        <taxon>Desulfocapsaceae</taxon>
        <taxon>Desulforhopalus</taxon>
    </lineage>
</organism>
<dbReference type="Gene3D" id="2.40.10.220">
    <property type="entry name" value="predicted glycosyltransferase like domains"/>
    <property type="match status" value="1"/>
</dbReference>
<dbReference type="InterPro" id="IPR009875">
    <property type="entry name" value="PilZ_domain"/>
</dbReference>
<evidence type="ECO:0000259" key="1">
    <source>
        <dbReference type="Pfam" id="PF07238"/>
    </source>
</evidence>
<keyword evidence="3" id="KW-1185">Reference proteome</keyword>
<dbReference type="RefSeq" id="WP_092218967.1">
    <property type="nucleotide sequence ID" value="NZ_FNJI01000002.1"/>
</dbReference>
<dbReference type="GO" id="GO:0035438">
    <property type="term" value="F:cyclic-di-GMP binding"/>
    <property type="evidence" value="ECO:0007669"/>
    <property type="project" value="InterPro"/>
</dbReference>
<proteinExistence type="predicted"/>
<name>A0A1H0JM61_9BACT</name>
<dbReference type="EMBL" id="FNJI01000002">
    <property type="protein sequence ID" value="SDO44796.1"/>
    <property type="molecule type" value="Genomic_DNA"/>
</dbReference>
<accession>A0A1H0JM61</accession>
<feature type="domain" description="PilZ" evidence="1">
    <location>
        <begin position="34"/>
        <end position="114"/>
    </location>
</feature>
<evidence type="ECO:0000313" key="2">
    <source>
        <dbReference type="EMBL" id="SDO44796.1"/>
    </source>
</evidence>
<dbReference type="STRING" id="91360.SAMN05660330_00249"/>
<dbReference type="OrthoDB" id="3078669at2"/>
<sequence length="126" mass="14519">MSSRATGSYNRDLRGLDRCYLVFYLRVFDGMSCRILGHLLDISEKGLKLLCESPVELDRKYRLRMRLPSPLKDRNEIIIDATSRWCIADENAGFYQAGFQIKGLCSRSTTLISNLIRDFSYRKSAP</sequence>
<reference evidence="2 3" key="1">
    <citation type="submission" date="2016-10" db="EMBL/GenBank/DDBJ databases">
        <authorList>
            <person name="de Groot N.N."/>
        </authorList>
    </citation>
    <scope>NUCLEOTIDE SEQUENCE [LARGE SCALE GENOMIC DNA]</scope>
    <source>
        <strain evidence="2 3">DSM 12130</strain>
    </source>
</reference>
<dbReference type="Pfam" id="PF07238">
    <property type="entry name" value="PilZ"/>
    <property type="match status" value="1"/>
</dbReference>
<gene>
    <name evidence="2" type="ORF">SAMN05660330_00249</name>
</gene>
<dbReference type="Proteomes" id="UP000199073">
    <property type="component" value="Unassembled WGS sequence"/>
</dbReference>
<dbReference type="AlphaFoldDB" id="A0A1H0JM61"/>
<dbReference type="SUPFAM" id="SSF141371">
    <property type="entry name" value="PilZ domain-like"/>
    <property type="match status" value="1"/>
</dbReference>
<protein>
    <submittedName>
        <fullName evidence="2">PilZ domain-containing protein</fullName>
    </submittedName>
</protein>